<dbReference type="GO" id="GO:0003824">
    <property type="term" value="F:catalytic activity"/>
    <property type="evidence" value="ECO:0007669"/>
    <property type="project" value="InterPro"/>
</dbReference>
<reference evidence="8" key="2">
    <citation type="journal article" date="2014" name="ISME J.">
        <title>Microbial stratification in low pH oxic and suboxic macroscopic growths along an acid mine drainage.</title>
        <authorList>
            <person name="Mendez-Garcia C."/>
            <person name="Mesa V."/>
            <person name="Sprenger R.R."/>
            <person name="Richter M."/>
            <person name="Diez M.S."/>
            <person name="Solano J."/>
            <person name="Bargiela R."/>
            <person name="Golyshina O.V."/>
            <person name="Manteca A."/>
            <person name="Ramos J.L."/>
            <person name="Gallego J.R."/>
            <person name="Llorente I."/>
            <person name="Martins Dos Santos V.A."/>
            <person name="Jensen O.N."/>
            <person name="Pelaez A.I."/>
            <person name="Sanchez J."/>
            <person name="Ferrer M."/>
        </authorList>
    </citation>
    <scope>NUCLEOTIDE SEQUENCE</scope>
</reference>
<keyword evidence="6" id="KW-0411">Iron-sulfur</keyword>
<protein>
    <submittedName>
        <fullName evidence="8">Radical SAM domain-containing protein</fullName>
    </submittedName>
</protein>
<dbReference type="InterPro" id="IPR058240">
    <property type="entry name" value="rSAM_sf"/>
</dbReference>
<keyword evidence="5" id="KW-0408">Iron</keyword>
<dbReference type="InterPro" id="IPR007197">
    <property type="entry name" value="rSAM"/>
</dbReference>
<reference evidence="8" key="1">
    <citation type="submission" date="2013-08" db="EMBL/GenBank/DDBJ databases">
        <authorList>
            <person name="Mendez C."/>
            <person name="Richter M."/>
            <person name="Ferrer M."/>
            <person name="Sanchez J."/>
        </authorList>
    </citation>
    <scope>NUCLEOTIDE SEQUENCE</scope>
</reference>
<proteinExistence type="predicted"/>
<dbReference type="Pfam" id="PF04055">
    <property type="entry name" value="Radical_SAM"/>
    <property type="match status" value="1"/>
</dbReference>
<sequence>MKPPVREGIKNLIAKRVERYGLDYLSLSWFGGEPLLAKDVVFEICESAEKLCRSGAIGARGGEMTTNGYLLDLATLTALVELQQKRYQITLDGDEPEHNRTRRSASGEKTFDKIWSNLVTAHQSSLDFSIILRLHIMPGNADSLFRLADRIIGELNGDSRFNIFIREISNLGGPTSGQIAYITRQEAQATADKLAHMFEDQGISAISGVAGLFESQVEVKEIGKIDREHDEPIAPYICYAAKPYHFVIRPTGKIVKCTVDFNSDRNAVGELHADGTITLDSAKMDYWARGYKSHNSLELGCPAHAKS</sequence>
<dbReference type="GO" id="GO:0046872">
    <property type="term" value="F:metal ion binding"/>
    <property type="evidence" value="ECO:0007669"/>
    <property type="project" value="UniProtKB-KW"/>
</dbReference>
<keyword evidence="4" id="KW-0479">Metal-binding</keyword>
<evidence type="ECO:0000256" key="4">
    <source>
        <dbReference type="ARBA" id="ARBA00022723"/>
    </source>
</evidence>
<dbReference type="Gene3D" id="3.20.20.70">
    <property type="entry name" value="Aldolase class I"/>
    <property type="match status" value="1"/>
</dbReference>
<evidence type="ECO:0000256" key="6">
    <source>
        <dbReference type="ARBA" id="ARBA00023014"/>
    </source>
</evidence>
<feature type="domain" description="Radical SAM core" evidence="7">
    <location>
        <begin position="12"/>
        <end position="142"/>
    </location>
</feature>
<name>T0ZBG6_9ZZZZ</name>
<dbReference type="PANTHER" id="PTHR43787:SF3">
    <property type="entry name" value="ARYLSULFATASE REGULATORY PROTEIN"/>
    <property type="match status" value="1"/>
</dbReference>
<gene>
    <name evidence="8" type="ORF">B2A_10340</name>
</gene>
<dbReference type="EMBL" id="AUZZ01007457">
    <property type="protein sequence ID" value="EQD42403.1"/>
    <property type="molecule type" value="Genomic_DNA"/>
</dbReference>
<keyword evidence="3" id="KW-0949">S-adenosyl-L-methionine</keyword>
<evidence type="ECO:0000256" key="2">
    <source>
        <dbReference type="ARBA" id="ARBA00022485"/>
    </source>
</evidence>
<evidence type="ECO:0000313" key="8">
    <source>
        <dbReference type="EMBL" id="EQD42403.1"/>
    </source>
</evidence>
<keyword evidence="2" id="KW-0004">4Fe-4S</keyword>
<evidence type="ECO:0000256" key="5">
    <source>
        <dbReference type="ARBA" id="ARBA00023004"/>
    </source>
</evidence>
<dbReference type="SUPFAM" id="SSF102114">
    <property type="entry name" value="Radical SAM enzymes"/>
    <property type="match status" value="1"/>
</dbReference>
<comment type="cofactor">
    <cofactor evidence="1">
        <name>[4Fe-4S] cluster</name>
        <dbReference type="ChEBI" id="CHEBI:49883"/>
    </cofactor>
</comment>
<dbReference type="GO" id="GO:0051539">
    <property type="term" value="F:4 iron, 4 sulfur cluster binding"/>
    <property type="evidence" value="ECO:0007669"/>
    <property type="project" value="UniProtKB-KW"/>
</dbReference>
<evidence type="ECO:0000259" key="7">
    <source>
        <dbReference type="Pfam" id="PF04055"/>
    </source>
</evidence>
<evidence type="ECO:0000256" key="3">
    <source>
        <dbReference type="ARBA" id="ARBA00022691"/>
    </source>
</evidence>
<evidence type="ECO:0000256" key="1">
    <source>
        <dbReference type="ARBA" id="ARBA00001966"/>
    </source>
</evidence>
<accession>T0ZBG6</accession>
<organism evidence="8">
    <name type="scientific">mine drainage metagenome</name>
    <dbReference type="NCBI Taxonomy" id="410659"/>
    <lineage>
        <taxon>unclassified sequences</taxon>
        <taxon>metagenomes</taxon>
        <taxon>ecological metagenomes</taxon>
    </lineage>
</organism>
<dbReference type="AlphaFoldDB" id="T0ZBG6"/>
<comment type="caution">
    <text evidence="8">The sequence shown here is derived from an EMBL/GenBank/DDBJ whole genome shotgun (WGS) entry which is preliminary data.</text>
</comment>
<dbReference type="InterPro" id="IPR013785">
    <property type="entry name" value="Aldolase_TIM"/>
</dbReference>
<dbReference type="PANTHER" id="PTHR43787">
    <property type="entry name" value="FEMO COFACTOR BIOSYNTHESIS PROTEIN NIFB-RELATED"/>
    <property type="match status" value="1"/>
</dbReference>